<feature type="compositionally biased region" description="Low complexity" evidence="1">
    <location>
        <begin position="981"/>
        <end position="1001"/>
    </location>
</feature>
<dbReference type="EMBL" id="JAULSO010000004">
    <property type="protein sequence ID" value="KAK3683437.1"/>
    <property type="molecule type" value="Genomic_DNA"/>
</dbReference>
<evidence type="ECO:0000313" key="3">
    <source>
        <dbReference type="EMBL" id="KAK3683437.1"/>
    </source>
</evidence>
<sequence length="1682" mass="180663">MEGFVSSNDCQCYVDKAEVEKGGCREDPKVCLHNCKSDFLRTVSPDWDDATSWPSLCQTISSSTPTSRFWPLYWCDSTFCGVWINQTGGVWQDPNVNLIINTCQNIGFHSILDPGPPPAEFACQTTDAKANRPCTQPYLKAPEPTSSCSVTSQRSISLSLASSTSARTPVTSITAVPSPAGASSSSATPTILDAHGVDEATTSTTGLSQGSKIAVAVCSTLALLVIIWGMRMPGGSPTPLISPANSATGSAAPLTPPLRLRDRRFLPAILRPGNRSPSPPLTPLTPAYSPGFPASPICAPTTNKLVPRHERFPKTHATGMHPPPSPSAPAGGAAPPESRGSLGSFAASSMTGHSSLRNELAMPSSPPRPPRPHDTPLEIPDLVSPASPTSPLGPPPNRALPSPPPVSPTGTFAGGGTVNSLIMMRNAPPTQRGVVLPRDASEFQVVDVEPAAGERGSWGSWSGKGGHHAPSGGSVPLSPGRKTVGSRGTSRAESMVGAALRHNAAAAFAFAFDPTKPTSKFTSNSTASLQRATISIQPDPDSKSRLATPTTIPTPTRSRSHPRHPQPRHREDHEAFVFGEMEETTTTSATSAPLERSVSQQSAASIRSHRSGTTRRKKLMTQPPSSSASSITASDKSLTSFPSFSPESPREGRSYLSGDDVSSLASRKRSEPGPGQPLQQQQQQQQQQQHQQQVPVPRPASIVENLTASTPHNVARDALFEDAPLATTKIPGALHHADDEHIERLIARHGAVNLVRQIAEDLAQRDLQIASLRRRADERERALRKIVLECGLSNLDLETRLRAVEQEAKTNGQTRRNTGEGLSDLMTEAMTHDVRLPYVSKCVNDATIRASSLSLPHSDAGSAKGTARAWKDYLWGGGTAKKGTRATSMHVDENQTHSHGTVIRNAPATERRPTLADDLFNPPEANSVRSSSRASSIHSVQADQKASLASLALRLVAGGATMARDSEIRGRASTAQTAGGSLRTPSSSSVNTSASARAVSAQGGPRALMAMRRTTGGPIRPIEVPPRSQPQERWDTMGSSPTKDSVSRQQSYGPVELDTILPPEVQPPTLTHIYNNYNGAEYLTDRFGFIYDQRRKKRQREAAMMVRHVKKGSRTEMLTNGRSGLSPVMIDDSSSGKDFVSDGRPDTPSSTEDVRDDAKPKRWQDYLKIATFPTELLSHTPLISVPGFEVMEGGEVPEVPRSPGLITSEERGFLPSATTTAAITPTENDTPAQSESEQSSATLAKEDAEPVRLLLQNLSQLHDTLQREKTVRWNDFLRKVRAENKRAGEAAAAAAAAAAEARFQRPTAVMPETRLGDGELIGVASLGIQGKVGRAKANEFKNLVLGGVPVAYRAKIWSECCGAKALRIPGYYDDLVNRPEDQDDPQVVMQIKADITRTLTDNIFFRKGPGVAKLNEVLVAYARRNPDVGYCQGMNLVTANLLLVTPTAEDAFWILVSMVEHILPPNYFDHSLLASRADQQVLRQYVAEVLPRLSQHFEDLSIDLETMTFQWFLSVFTDCLSAEALFRVWDVVLCTGDGSTFLFQVALALLKLNEHQLLACDSPASVYTYINHQMTNHAISIDGLIQASEGLRKLVKKDEVDARRERAIEAEQEQARLRADRIAQQRRMHKAPSAPAVVSGETAGNSSACASASPSESGADEGLVLPAPGPGEEEVAAAAVAG</sequence>
<dbReference type="FunFam" id="1.10.8.270:FF:000026">
    <property type="entry name" value="TBC (Tre-2/Bub2/Cdc16) domain family"/>
    <property type="match status" value="1"/>
</dbReference>
<feature type="region of interest" description="Disordered" evidence="1">
    <location>
        <begin position="1117"/>
        <end position="1159"/>
    </location>
</feature>
<feature type="region of interest" description="Disordered" evidence="1">
    <location>
        <begin position="583"/>
        <end position="697"/>
    </location>
</feature>
<evidence type="ECO:0000256" key="1">
    <source>
        <dbReference type="SAM" id="MobiDB-lite"/>
    </source>
</evidence>
<feature type="compositionally biased region" description="Basic residues" evidence="1">
    <location>
        <begin position="607"/>
        <end position="619"/>
    </location>
</feature>
<feature type="compositionally biased region" description="Basic residues" evidence="1">
    <location>
        <begin position="558"/>
        <end position="567"/>
    </location>
</feature>
<reference evidence="3" key="1">
    <citation type="journal article" date="2023" name="Mol. Phylogenet. Evol.">
        <title>Genome-scale phylogeny and comparative genomics of the fungal order Sordariales.</title>
        <authorList>
            <person name="Hensen N."/>
            <person name="Bonometti L."/>
            <person name="Westerberg I."/>
            <person name="Brannstrom I.O."/>
            <person name="Guillou S."/>
            <person name="Cros-Aarteil S."/>
            <person name="Calhoun S."/>
            <person name="Haridas S."/>
            <person name="Kuo A."/>
            <person name="Mondo S."/>
            <person name="Pangilinan J."/>
            <person name="Riley R."/>
            <person name="LaButti K."/>
            <person name="Andreopoulos B."/>
            <person name="Lipzen A."/>
            <person name="Chen C."/>
            <person name="Yan M."/>
            <person name="Daum C."/>
            <person name="Ng V."/>
            <person name="Clum A."/>
            <person name="Steindorff A."/>
            <person name="Ohm R.A."/>
            <person name="Martin F."/>
            <person name="Silar P."/>
            <person name="Natvig D.O."/>
            <person name="Lalanne C."/>
            <person name="Gautier V."/>
            <person name="Ament-Velasquez S.L."/>
            <person name="Kruys A."/>
            <person name="Hutchinson M.I."/>
            <person name="Powell A.J."/>
            <person name="Barry K."/>
            <person name="Miller A.N."/>
            <person name="Grigoriev I.V."/>
            <person name="Debuchy R."/>
            <person name="Gladieux P."/>
            <person name="Hiltunen Thoren M."/>
            <person name="Johannesson H."/>
        </authorList>
    </citation>
    <scope>NUCLEOTIDE SEQUENCE</scope>
    <source>
        <strain evidence="3">CBS 314.62</strain>
    </source>
</reference>
<feature type="compositionally biased region" description="Polar residues" evidence="1">
    <location>
        <begin position="1037"/>
        <end position="1051"/>
    </location>
</feature>
<feature type="compositionally biased region" description="Polar residues" evidence="1">
    <location>
        <begin position="1227"/>
        <end position="1242"/>
    </location>
</feature>
<dbReference type="InterPro" id="IPR050302">
    <property type="entry name" value="Rab_GAP_TBC_domain"/>
</dbReference>
<feature type="region of interest" description="Disordered" evidence="1">
    <location>
        <begin position="967"/>
        <end position="1051"/>
    </location>
</feature>
<proteinExistence type="predicted"/>
<feature type="region of interest" description="Disordered" evidence="1">
    <location>
        <begin position="1224"/>
        <end position="1244"/>
    </location>
</feature>
<dbReference type="Pfam" id="PF00566">
    <property type="entry name" value="RabGAP-TBC"/>
    <property type="match status" value="1"/>
</dbReference>
<dbReference type="FunFam" id="1.10.472.80:FF:000046">
    <property type="entry name" value="TBC domain-containing protein"/>
    <property type="match status" value="1"/>
</dbReference>
<protein>
    <submittedName>
        <fullName evidence="3">Rab-GTPase-TBC domain-containing protein</fullName>
    </submittedName>
</protein>
<dbReference type="SMART" id="SM00164">
    <property type="entry name" value="TBC"/>
    <property type="match status" value="1"/>
</dbReference>
<feature type="region of interest" description="Disordered" evidence="1">
    <location>
        <begin position="534"/>
        <end position="570"/>
    </location>
</feature>
<keyword evidence="4" id="KW-1185">Reference proteome</keyword>
<feature type="compositionally biased region" description="Pro residues" evidence="1">
    <location>
        <begin position="391"/>
        <end position="407"/>
    </location>
</feature>
<feature type="region of interest" description="Disordered" evidence="1">
    <location>
        <begin position="313"/>
        <end position="414"/>
    </location>
</feature>
<feature type="region of interest" description="Disordered" evidence="1">
    <location>
        <begin position="451"/>
        <end position="495"/>
    </location>
</feature>
<feature type="compositionally biased region" description="Low complexity" evidence="1">
    <location>
        <begin position="548"/>
        <end position="557"/>
    </location>
</feature>
<feature type="compositionally biased region" description="Polar residues" evidence="1">
    <location>
        <begin position="346"/>
        <end position="357"/>
    </location>
</feature>
<organism evidence="3 4">
    <name type="scientific">Podospora appendiculata</name>
    <dbReference type="NCBI Taxonomy" id="314037"/>
    <lineage>
        <taxon>Eukaryota</taxon>
        <taxon>Fungi</taxon>
        <taxon>Dikarya</taxon>
        <taxon>Ascomycota</taxon>
        <taxon>Pezizomycotina</taxon>
        <taxon>Sordariomycetes</taxon>
        <taxon>Sordariomycetidae</taxon>
        <taxon>Sordariales</taxon>
        <taxon>Podosporaceae</taxon>
        <taxon>Podospora</taxon>
    </lineage>
</organism>
<feature type="region of interest" description="Disordered" evidence="1">
    <location>
        <begin position="1623"/>
        <end position="1682"/>
    </location>
</feature>
<feature type="region of interest" description="Disordered" evidence="1">
    <location>
        <begin position="882"/>
        <end position="936"/>
    </location>
</feature>
<evidence type="ECO:0000259" key="2">
    <source>
        <dbReference type="PROSITE" id="PS50086"/>
    </source>
</evidence>
<name>A0AAE0X258_9PEZI</name>
<dbReference type="Gene3D" id="1.10.472.80">
    <property type="entry name" value="Ypt/Rab-GAP domain of gyp1p, domain 3"/>
    <property type="match status" value="1"/>
</dbReference>
<accession>A0AAE0X258</accession>
<feature type="compositionally biased region" description="Low complexity" evidence="1">
    <location>
        <begin position="1643"/>
        <end position="1666"/>
    </location>
</feature>
<dbReference type="SUPFAM" id="SSF47923">
    <property type="entry name" value="Ypt/Rab-GAP domain of gyp1p"/>
    <property type="match status" value="2"/>
</dbReference>
<dbReference type="InterPro" id="IPR000195">
    <property type="entry name" value="Rab-GAP-TBC_dom"/>
</dbReference>
<feature type="compositionally biased region" description="Low complexity" evidence="1">
    <location>
        <begin position="927"/>
        <end position="936"/>
    </location>
</feature>
<feature type="domain" description="Rab-GAP TBC" evidence="2">
    <location>
        <begin position="1347"/>
        <end position="1536"/>
    </location>
</feature>
<dbReference type="PANTHER" id="PTHR47219">
    <property type="entry name" value="RAB GTPASE-ACTIVATING PROTEIN 1-LIKE"/>
    <property type="match status" value="1"/>
</dbReference>
<reference evidence="3" key="2">
    <citation type="submission" date="2023-06" db="EMBL/GenBank/DDBJ databases">
        <authorList>
            <consortium name="Lawrence Berkeley National Laboratory"/>
            <person name="Haridas S."/>
            <person name="Hensen N."/>
            <person name="Bonometti L."/>
            <person name="Westerberg I."/>
            <person name="Brannstrom I.O."/>
            <person name="Guillou S."/>
            <person name="Cros-Aarteil S."/>
            <person name="Calhoun S."/>
            <person name="Kuo A."/>
            <person name="Mondo S."/>
            <person name="Pangilinan J."/>
            <person name="Riley R."/>
            <person name="Labutti K."/>
            <person name="Andreopoulos B."/>
            <person name="Lipzen A."/>
            <person name="Chen C."/>
            <person name="Yanf M."/>
            <person name="Daum C."/>
            <person name="Ng V."/>
            <person name="Clum A."/>
            <person name="Steindorff A."/>
            <person name="Ohm R."/>
            <person name="Martin F."/>
            <person name="Silar P."/>
            <person name="Natvig D."/>
            <person name="Lalanne C."/>
            <person name="Gautier V."/>
            <person name="Ament-Velasquez S.L."/>
            <person name="Kruys A."/>
            <person name="Hutchinson M.I."/>
            <person name="Powell A.J."/>
            <person name="Barry K."/>
            <person name="Miller A.N."/>
            <person name="Grigoriev I.V."/>
            <person name="Debuchy R."/>
            <person name="Gladieux P."/>
            <person name="Thoren M.H."/>
            <person name="Johannesson H."/>
        </authorList>
    </citation>
    <scope>NUCLEOTIDE SEQUENCE</scope>
    <source>
        <strain evidence="3">CBS 314.62</strain>
    </source>
</reference>
<dbReference type="GO" id="GO:0031267">
    <property type="term" value="F:small GTPase binding"/>
    <property type="evidence" value="ECO:0007669"/>
    <property type="project" value="TreeGrafter"/>
</dbReference>
<dbReference type="PANTHER" id="PTHR47219:SF20">
    <property type="entry name" value="TBC1 DOMAIN FAMILY MEMBER 2B"/>
    <property type="match status" value="1"/>
</dbReference>
<feature type="compositionally biased region" description="Low complexity" evidence="1">
    <location>
        <begin position="625"/>
        <end position="647"/>
    </location>
</feature>
<dbReference type="GO" id="GO:0005096">
    <property type="term" value="F:GTPase activator activity"/>
    <property type="evidence" value="ECO:0007669"/>
    <property type="project" value="TreeGrafter"/>
</dbReference>
<dbReference type="PROSITE" id="PS50086">
    <property type="entry name" value="TBC_RABGAP"/>
    <property type="match status" value="1"/>
</dbReference>
<dbReference type="InterPro" id="IPR035969">
    <property type="entry name" value="Rab-GAP_TBC_sf"/>
</dbReference>
<dbReference type="Gene3D" id="1.10.8.270">
    <property type="entry name" value="putative rabgap domain of human tbc1 domain family member 14 like domains"/>
    <property type="match status" value="1"/>
</dbReference>
<comment type="caution">
    <text evidence="3">The sequence shown here is derived from an EMBL/GenBank/DDBJ whole genome shotgun (WGS) entry which is preliminary data.</text>
</comment>
<evidence type="ECO:0000313" key="4">
    <source>
        <dbReference type="Proteomes" id="UP001270362"/>
    </source>
</evidence>
<gene>
    <name evidence="3" type="ORF">B0T22DRAFT_483298</name>
</gene>
<feature type="compositionally biased region" description="Low complexity" evidence="1">
    <location>
        <begin position="679"/>
        <end position="693"/>
    </location>
</feature>
<dbReference type="Proteomes" id="UP001270362">
    <property type="component" value="Unassembled WGS sequence"/>
</dbReference>